<dbReference type="GO" id="GO:0042421">
    <property type="term" value="P:norepinephrine biosynthetic process"/>
    <property type="evidence" value="ECO:0007669"/>
    <property type="project" value="TreeGrafter"/>
</dbReference>
<evidence type="ECO:0000313" key="5">
    <source>
        <dbReference type="Proteomes" id="UP000749559"/>
    </source>
</evidence>
<dbReference type="GO" id="GO:0005615">
    <property type="term" value="C:extracellular space"/>
    <property type="evidence" value="ECO:0007669"/>
    <property type="project" value="TreeGrafter"/>
</dbReference>
<proteinExistence type="inferred from homology"/>
<feature type="non-terminal residue" evidence="4">
    <location>
        <position position="1"/>
    </location>
</feature>
<evidence type="ECO:0000256" key="1">
    <source>
        <dbReference type="ARBA" id="ARBA00010676"/>
    </source>
</evidence>
<reference evidence="4" key="1">
    <citation type="submission" date="2022-03" db="EMBL/GenBank/DDBJ databases">
        <authorList>
            <person name="Martin C."/>
        </authorList>
    </citation>
    <scope>NUCLEOTIDE SEQUENCE</scope>
</reference>
<dbReference type="InterPro" id="IPR014784">
    <property type="entry name" value="Cu2_ascorb_mOase-like_C"/>
</dbReference>
<evidence type="ECO:0000256" key="2">
    <source>
        <dbReference type="ARBA" id="ARBA00023157"/>
    </source>
</evidence>
<dbReference type="PANTHER" id="PTHR10157">
    <property type="entry name" value="DOPAMINE BETA HYDROXYLASE RELATED"/>
    <property type="match status" value="1"/>
</dbReference>
<dbReference type="AlphaFoldDB" id="A0A8J1UI70"/>
<dbReference type="OrthoDB" id="10003276at2759"/>
<dbReference type="InterPro" id="IPR024548">
    <property type="entry name" value="Cu2_monoox_C"/>
</dbReference>
<dbReference type="Pfam" id="PF03712">
    <property type="entry name" value="Cu2_monoox_C"/>
    <property type="match status" value="1"/>
</dbReference>
<sequence length="183" mass="20968">GSCTAECLTNAMLASDVSEIKLIGVQLHSHLKATGVWVRHFRKGVELPEIQRDNNYDFNFQETRHLPQEVTVLPGDELRVECRYDTTGTDKVTWGGLGTTEEMCIAFLMYYPRINMTTCQTVSRTSELLSIAGVTETTESEENYGYFNVEVTKPENWKGRKFRDILSNEVDWTNATVRQRFQD</sequence>
<comment type="similarity">
    <text evidence="1">Belongs to the copper type II ascorbate-dependent monooxygenase family.</text>
</comment>
<dbReference type="GO" id="GO:0042420">
    <property type="term" value="P:dopamine catabolic process"/>
    <property type="evidence" value="ECO:0007669"/>
    <property type="project" value="TreeGrafter"/>
</dbReference>
<dbReference type="GO" id="GO:0005507">
    <property type="term" value="F:copper ion binding"/>
    <property type="evidence" value="ECO:0007669"/>
    <property type="project" value="TreeGrafter"/>
</dbReference>
<dbReference type="Gene3D" id="2.60.120.230">
    <property type="match status" value="1"/>
</dbReference>
<keyword evidence="5" id="KW-1185">Reference proteome</keyword>
<gene>
    <name evidence="4" type="ORF">OFUS_LOCUS11430</name>
</gene>
<protein>
    <submittedName>
        <fullName evidence="4">Uncharacterized protein</fullName>
    </submittedName>
</protein>
<dbReference type="InterPro" id="IPR008977">
    <property type="entry name" value="PHM/PNGase_F_dom_sf"/>
</dbReference>
<dbReference type="GO" id="GO:0004500">
    <property type="term" value="F:dopamine beta-monooxygenase activity"/>
    <property type="evidence" value="ECO:0007669"/>
    <property type="project" value="InterPro"/>
</dbReference>
<accession>A0A8J1UI70</accession>
<comment type="caution">
    <text evidence="4">The sequence shown here is derived from an EMBL/GenBank/DDBJ whole genome shotgun (WGS) entry which is preliminary data.</text>
</comment>
<dbReference type="PANTHER" id="PTHR10157:SF23">
    <property type="entry name" value="MOXD1 HOMOLOG 1"/>
    <property type="match status" value="1"/>
</dbReference>
<organism evidence="4 5">
    <name type="scientific">Owenia fusiformis</name>
    <name type="common">Polychaete worm</name>
    <dbReference type="NCBI Taxonomy" id="6347"/>
    <lineage>
        <taxon>Eukaryota</taxon>
        <taxon>Metazoa</taxon>
        <taxon>Spiralia</taxon>
        <taxon>Lophotrochozoa</taxon>
        <taxon>Annelida</taxon>
        <taxon>Polychaeta</taxon>
        <taxon>Sedentaria</taxon>
        <taxon>Canalipalpata</taxon>
        <taxon>Sabellida</taxon>
        <taxon>Oweniida</taxon>
        <taxon>Oweniidae</taxon>
        <taxon>Owenia</taxon>
    </lineage>
</organism>
<dbReference type="InterPro" id="IPR000945">
    <property type="entry name" value="DBH-like"/>
</dbReference>
<dbReference type="GO" id="GO:0006589">
    <property type="term" value="P:octopamine biosynthetic process"/>
    <property type="evidence" value="ECO:0007669"/>
    <property type="project" value="TreeGrafter"/>
</dbReference>
<evidence type="ECO:0000313" key="4">
    <source>
        <dbReference type="EMBL" id="CAH1785360.1"/>
    </source>
</evidence>
<dbReference type="SUPFAM" id="SSF49742">
    <property type="entry name" value="PHM/PNGase F"/>
    <property type="match status" value="1"/>
</dbReference>
<name>A0A8J1UI70_OWEFU</name>
<keyword evidence="2" id="KW-1015">Disulfide bond</keyword>
<feature type="non-terminal residue" evidence="4">
    <location>
        <position position="183"/>
    </location>
</feature>
<dbReference type="Proteomes" id="UP000749559">
    <property type="component" value="Unassembled WGS sequence"/>
</dbReference>
<dbReference type="EMBL" id="CAIIXF020000006">
    <property type="protein sequence ID" value="CAH1785360.1"/>
    <property type="molecule type" value="Genomic_DNA"/>
</dbReference>
<dbReference type="GO" id="GO:0030667">
    <property type="term" value="C:secretory granule membrane"/>
    <property type="evidence" value="ECO:0007669"/>
    <property type="project" value="TreeGrafter"/>
</dbReference>
<dbReference type="FunFam" id="2.60.120.230:FF:000001">
    <property type="entry name" value="Monooxygenase, DBH-like 1"/>
    <property type="match status" value="1"/>
</dbReference>
<evidence type="ECO:0000256" key="3">
    <source>
        <dbReference type="ARBA" id="ARBA00023180"/>
    </source>
</evidence>
<keyword evidence="3" id="KW-0325">Glycoprotein</keyword>